<evidence type="ECO:0000313" key="3">
    <source>
        <dbReference type="Proteomes" id="UP001596328"/>
    </source>
</evidence>
<organism evidence="2 3">
    <name type="scientific">Halobium palmae</name>
    <dbReference type="NCBI Taxonomy" id="1776492"/>
    <lineage>
        <taxon>Archaea</taxon>
        <taxon>Methanobacteriati</taxon>
        <taxon>Methanobacteriota</taxon>
        <taxon>Stenosarchaea group</taxon>
        <taxon>Halobacteria</taxon>
        <taxon>Halobacteriales</taxon>
        <taxon>Haloferacaceae</taxon>
        <taxon>Halobium</taxon>
    </lineage>
</organism>
<dbReference type="AlphaFoldDB" id="A0ABD5RX26"/>
<dbReference type="EMBL" id="JBHSWU010000021">
    <property type="protein sequence ID" value="MFC6723493.1"/>
    <property type="molecule type" value="Genomic_DNA"/>
</dbReference>
<sequence length="358" mass="40431">MSGIGKEYEEAAAEIYQDLRNEMSRLDDWRAEVSGFRERLYEDYKEPIDLLEALIIYSHETGEEIDRVFGAEATQGPNFRLIALQKLHGRGILIAREILTLIKSGFADGAQARWRALHEVATVAVFISRSSVETAKRYLLHEAIDDYQLADKIRDYPATRGLPEVSDEVMEGLSEKRETLRGTFNTYYSGTWGWAADELGNKSPGFKDIEESVGFESYRPHHFYASKLNIHGGAKGAMSQLGMVGSRPYSTTASPTNYGFSLPGTDTAISVFFFSTALISGTGDLAYNRDAKVMEFFVEDIEDSFEKAEKEIRERERECQEEIIKHELGENIHSFLKEYDPTRLNAITIDSESLDDPP</sequence>
<dbReference type="InterPro" id="IPR043733">
    <property type="entry name" value="DUF5677"/>
</dbReference>
<evidence type="ECO:0000313" key="2">
    <source>
        <dbReference type="EMBL" id="MFC6723493.1"/>
    </source>
</evidence>
<accession>A0ABD5RX26</accession>
<comment type="caution">
    <text evidence="2">The sequence shown here is derived from an EMBL/GenBank/DDBJ whole genome shotgun (WGS) entry which is preliminary data.</text>
</comment>
<keyword evidence="3" id="KW-1185">Reference proteome</keyword>
<proteinExistence type="predicted"/>
<protein>
    <submittedName>
        <fullName evidence="2">DUF5677 domain-containing protein</fullName>
    </submittedName>
</protein>
<evidence type="ECO:0000256" key="1">
    <source>
        <dbReference type="SAM" id="Coils"/>
    </source>
</evidence>
<feature type="coiled-coil region" evidence="1">
    <location>
        <begin position="298"/>
        <end position="325"/>
    </location>
</feature>
<gene>
    <name evidence="2" type="ORF">ACFQE1_03630</name>
</gene>
<name>A0ABD5RX26_9EURY</name>
<keyword evidence="1" id="KW-0175">Coiled coil</keyword>
<reference evidence="2 3" key="1">
    <citation type="journal article" date="2019" name="Int. J. Syst. Evol. Microbiol.">
        <title>The Global Catalogue of Microorganisms (GCM) 10K type strain sequencing project: providing services to taxonomists for standard genome sequencing and annotation.</title>
        <authorList>
            <consortium name="The Broad Institute Genomics Platform"/>
            <consortium name="The Broad Institute Genome Sequencing Center for Infectious Disease"/>
            <person name="Wu L."/>
            <person name="Ma J."/>
        </authorList>
    </citation>
    <scope>NUCLEOTIDE SEQUENCE [LARGE SCALE GENOMIC DNA]</scope>
    <source>
        <strain evidence="2 3">NBRC 111368</strain>
    </source>
</reference>
<dbReference type="Proteomes" id="UP001596328">
    <property type="component" value="Unassembled WGS sequence"/>
</dbReference>
<dbReference type="Pfam" id="PF18928">
    <property type="entry name" value="DUF5677"/>
    <property type="match status" value="1"/>
</dbReference>